<protein>
    <submittedName>
        <fullName evidence="2">Nuclear transport factor 2 family protein</fullName>
    </submittedName>
</protein>
<evidence type="ECO:0000313" key="3">
    <source>
        <dbReference type="Proteomes" id="UP001606134"/>
    </source>
</evidence>
<keyword evidence="3" id="KW-1185">Reference proteome</keyword>
<accession>A0ABW7HGC2</accession>
<sequence length="126" mass="13682">MKTALELLKAYLDNIQDPTTAAALFAEDGILELPTVKARAVGPQQIQGLVAGLLKRVPEFRFKDLTVWIDTPDKVFAEYSVEAAVADTGKLYRQTYAGVLIAQDGKIQRLREALDTAAAAAAFSKD</sequence>
<organism evidence="2 3">
    <name type="scientific">Pelomonas candidula</name>
    <dbReference type="NCBI Taxonomy" id="3299025"/>
    <lineage>
        <taxon>Bacteria</taxon>
        <taxon>Pseudomonadati</taxon>
        <taxon>Pseudomonadota</taxon>
        <taxon>Betaproteobacteria</taxon>
        <taxon>Burkholderiales</taxon>
        <taxon>Sphaerotilaceae</taxon>
        <taxon>Roseateles</taxon>
    </lineage>
</organism>
<name>A0ABW7HGC2_9BURK</name>
<dbReference type="InterPro" id="IPR037401">
    <property type="entry name" value="SnoaL-like"/>
</dbReference>
<dbReference type="Gene3D" id="3.10.450.50">
    <property type="match status" value="1"/>
</dbReference>
<dbReference type="SUPFAM" id="SSF54427">
    <property type="entry name" value="NTF2-like"/>
    <property type="match status" value="1"/>
</dbReference>
<comment type="caution">
    <text evidence="2">The sequence shown here is derived from an EMBL/GenBank/DDBJ whole genome shotgun (WGS) entry which is preliminary data.</text>
</comment>
<dbReference type="RefSeq" id="WP_394413696.1">
    <property type="nucleotide sequence ID" value="NZ_JBIGIC010000009.1"/>
</dbReference>
<gene>
    <name evidence="2" type="ORF">ACG04R_17855</name>
</gene>
<reference evidence="2 3" key="1">
    <citation type="submission" date="2024-08" db="EMBL/GenBank/DDBJ databases">
        <authorList>
            <person name="Lu H."/>
        </authorList>
    </citation>
    <scope>NUCLEOTIDE SEQUENCE [LARGE SCALE GENOMIC DNA]</scope>
    <source>
        <strain evidence="2 3">BYS78W</strain>
    </source>
</reference>
<proteinExistence type="predicted"/>
<dbReference type="Pfam" id="PF12680">
    <property type="entry name" value="SnoaL_2"/>
    <property type="match status" value="1"/>
</dbReference>
<dbReference type="EMBL" id="JBIGIC010000009">
    <property type="protein sequence ID" value="MFG6488557.1"/>
    <property type="molecule type" value="Genomic_DNA"/>
</dbReference>
<evidence type="ECO:0000259" key="1">
    <source>
        <dbReference type="Pfam" id="PF12680"/>
    </source>
</evidence>
<feature type="domain" description="SnoaL-like" evidence="1">
    <location>
        <begin position="16"/>
        <end position="109"/>
    </location>
</feature>
<evidence type="ECO:0000313" key="2">
    <source>
        <dbReference type="EMBL" id="MFG6488557.1"/>
    </source>
</evidence>
<dbReference type="Proteomes" id="UP001606134">
    <property type="component" value="Unassembled WGS sequence"/>
</dbReference>
<dbReference type="InterPro" id="IPR032710">
    <property type="entry name" value="NTF2-like_dom_sf"/>
</dbReference>